<dbReference type="GO" id="GO:0004150">
    <property type="term" value="F:dihydroneopterin aldolase activity"/>
    <property type="evidence" value="ECO:0007669"/>
    <property type="project" value="UniProtKB-EC"/>
</dbReference>
<accession>A0ABW4JZI4</accession>
<gene>
    <name evidence="8" type="primary">folB</name>
    <name evidence="8" type="ORF">ACFSC7_15345</name>
</gene>
<evidence type="ECO:0000313" key="9">
    <source>
        <dbReference type="Proteomes" id="UP001597327"/>
    </source>
</evidence>
<comment type="function">
    <text evidence="6">Catalyzes the conversion of 7,8-dihydroneopterin to 6-hydroxymethyl-7,8-dihydropterin.</text>
</comment>
<comment type="caution">
    <text evidence="8">The sequence shown here is derived from an EMBL/GenBank/DDBJ whole genome shotgun (WGS) entry which is preliminary data.</text>
</comment>
<keyword evidence="5 6" id="KW-0456">Lyase</keyword>
<dbReference type="PANTHER" id="PTHR42844:SF1">
    <property type="entry name" value="DIHYDRONEOPTERIN ALDOLASE 1-RELATED"/>
    <property type="match status" value="1"/>
</dbReference>
<dbReference type="SUPFAM" id="SSF55620">
    <property type="entry name" value="Tetrahydrobiopterin biosynthesis enzymes-like"/>
    <property type="match status" value="1"/>
</dbReference>
<dbReference type="Proteomes" id="UP001597327">
    <property type="component" value="Unassembled WGS sequence"/>
</dbReference>
<comment type="pathway">
    <text evidence="2 6">Cofactor biosynthesis; tetrahydrofolate biosynthesis; 2-amino-4-hydroxy-6-hydroxymethyl-7,8-dihydropteridine diphosphate from 7,8-dihydroneopterin triphosphate: step 3/4.</text>
</comment>
<dbReference type="RefSeq" id="WP_244304507.1">
    <property type="nucleotide sequence ID" value="NZ_JBHUFA010000012.1"/>
</dbReference>
<dbReference type="InterPro" id="IPR043133">
    <property type="entry name" value="GTP-CH-I_C/QueF"/>
</dbReference>
<keyword evidence="4 6" id="KW-0289">Folate biosynthesis</keyword>
<evidence type="ECO:0000256" key="4">
    <source>
        <dbReference type="ARBA" id="ARBA00022909"/>
    </source>
</evidence>
<protein>
    <recommendedName>
        <fullName evidence="6">7,8-dihydroneopterin aldolase</fullName>
        <ecNumber evidence="6">4.1.2.25</ecNumber>
    </recommendedName>
</protein>
<evidence type="ECO:0000256" key="3">
    <source>
        <dbReference type="ARBA" id="ARBA00005708"/>
    </source>
</evidence>
<evidence type="ECO:0000256" key="1">
    <source>
        <dbReference type="ARBA" id="ARBA00001353"/>
    </source>
</evidence>
<dbReference type="NCBIfam" id="TIGR00526">
    <property type="entry name" value="folB_dom"/>
    <property type="match status" value="1"/>
</dbReference>
<sequence length="140" mass="15361">MSRDARRPVAPFLASFEVIMDAIHLNDLSFFAYHGVFDEEARLGQRFLIDLTCWLDLSTAGQTDAYADTVCYASLVKAAEHAVTGSRVQLLERLAQVVCDAILAADARIEQVRVKVRKPGAPLPIATGMVSVEITRARKA</sequence>
<evidence type="ECO:0000313" key="8">
    <source>
        <dbReference type="EMBL" id="MFD1696892.1"/>
    </source>
</evidence>
<comment type="catalytic activity">
    <reaction evidence="1 6">
        <text>7,8-dihydroneopterin = 6-hydroxymethyl-7,8-dihydropterin + glycolaldehyde</text>
        <dbReference type="Rhea" id="RHEA:10540"/>
        <dbReference type="ChEBI" id="CHEBI:17001"/>
        <dbReference type="ChEBI" id="CHEBI:17071"/>
        <dbReference type="ChEBI" id="CHEBI:44841"/>
        <dbReference type="EC" id="4.1.2.25"/>
    </reaction>
</comment>
<comment type="similarity">
    <text evidence="3 6">Belongs to the DHNA family.</text>
</comment>
<dbReference type="EC" id="4.1.2.25" evidence="6"/>
<keyword evidence="9" id="KW-1185">Reference proteome</keyword>
<evidence type="ECO:0000256" key="6">
    <source>
        <dbReference type="RuleBase" id="RU362079"/>
    </source>
</evidence>
<dbReference type="InterPro" id="IPR006157">
    <property type="entry name" value="FolB_dom"/>
</dbReference>
<evidence type="ECO:0000256" key="2">
    <source>
        <dbReference type="ARBA" id="ARBA00005013"/>
    </source>
</evidence>
<dbReference type="EMBL" id="JBHUFA010000012">
    <property type="protein sequence ID" value="MFD1696892.1"/>
    <property type="molecule type" value="Genomic_DNA"/>
</dbReference>
<evidence type="ECO:0000259" key="7">
    <source>
        <dbReference type="SMART" id="SM00905"/>
    </source>
</evidence>
<dbReference type="Pfam" id="PF02152">
    <property type="entry name" value="FolB"/>
    <property type="match status" value="1"/>
</dbReference>
<feature type="domain" description="Dihydroneopterin aldolase/epimerase" evidence="7">
    <location>
        <begin position="23"/>
        <end position="136"/>
    </location>
</feature>
<dbReference type="SMART" id="SM00905">
    <property type="entry name" value="FolB"/>
    <property type="match status" value="1"/>
</dbReference>
<proteinExistence type="inferred from homology"/>
<dbReference type="PANTHER" id="PTHR42844">
    <property type="entry name" value="DIHYDRONEOPTERIN ALDOLASE 1-RELATED"/>
    <property type="match status" value="1"/>
</dbReference>
<dbReference type="NCBIfam" id="TIGR00525">
    <property type="entry name" value="folB"/>
    <property type="match status" value="1"/>
</dbReference>
<dbReference type="Gene3D" id="3.30.1130.10">
    <property type="match status" value="1"/>
</dbReference>
<name>A0ABW4JZI4_9HYPH</name>
<evidence type="ECO:0000256" key="5">
    <source>
        <dbReference type="ARBA" id="ARBA00023239"/>
    </source>
</evidence>
<dbReference type="InterPro" id="IPR006156">
    <property type="entry name" value="Dihydroneopterin_aldolase"/>
</dbReference>
<reference evidence="9" key="1">
    <citation type="journal article" date="2019" name="Int. J. Syst. Evol. Microbiol.">
        <title>The Global Catalogue of Microorganisms (GCM) 10K type strain sequencing project: providing services to taxonomists for standard genome sequencing and annotation.</title>
        <authorList>
            <consortium name="The Broad Institute Genomics Platform"/>
            <consortium name="The Broad Institute Genome Sequencing Center for Infectious Disease"/>
            <person name="Wu L."/>
            <person name="Ma J."/>
        </authorList>
    </citation>
    <scope>NUCLEOTIDE SEQUENCE [LARGE SCALE GENOMIC DNA]</scope>
    <source>
        <strain evidence="9">JCM 3369</strain>
    </source>
</reference>
<organism evidence="8 9">
    <name type="scientific">Roseibium aestuarii</name>
    <dbReference type="NCBI Taxonomy" id="2600299"/>
    <lineage>
        <taxon>Bacteria</taxon>
        <taxon>Pseudomonadati</taxon>
        <taxon>Pseudomonadota</taxon>
        <taxon>Alphaproteobacteria</taxon>
        <taxon>Hyphomicrobiales</taxon>
        <taxon>Stappiaceae</taxon>
        <taxon>Roseibium</taxon>
    </lineage>
</organism>
<dbReference type="CDD" id="cd00534">
    <property type="entry name" value="DHNA_DHNTPE"/>
    <property type="match status" value="1"/>
</dbReference>